<dbReference type="EMBL" id="KQ980791">
    <property type="protein sequence ID" value="KYN13121.1"/>
    <property type="molecule type" value="Genomic_DNA"/>
</dbReference>
<feature type="compositionally biased region" description="Polar residues" evidence="1">
    <location>
        <begin position="248"/>
        <end position="258"/>
    </location>
</feature>
<organism evidence="3 4">
    <name type="scientific">Trachymyrmex cornetzi</name>
    <dbReference type="NCBI Taxonomy" id="471704"/>
    <lineage>
        <taxon>Eukaryota</taxon>
        <taxon>Metazoa</taxon>
        <taxon>Ecdysozoa</taxon>
        <taxon>Arthropoda</taxon>
        <taxon>Hexapoda</taxon>
        <taxon>Insecta</taxon>
        <taxon>Pterygota</taxon>
        <taxon>Neoptera</taxon>
        <taxon>Endopterygota</taxon>
        <taxon>Hymenoptera</taxon>
        <taxon>Apocrita</taxon>
        <taxon>Aculeata</taxon>
        <taxon>Formicoidea</taxon>
        <taxon>Formicidae</taxon>
        <taxon>Myrmicinae</taxon>
        <taxon>Trachymyrmex</taxon>
    </lineage>
</organism>
<gene>
    <name evidence="3" type="ORF">ALC57_14679</name>
</gene>
<feature type="domain" description="DUF4773" evidence="2">
    <location>
        <begin position="91"/>
        <end position="209"/>
    </location>
</feature>
<evidence type="ECO:0000313" key="4">
    <source>
        <dbReference type="Proteomes" id="UP000078492"/>
    </source>
</evidence>
<dbReference type="Proteomes" id="UP000078492">
    <property type="component" value="Unassembled WGS sequence"/>
</dbReference>
<dbReference type="Pfam" id="PF15998">
    <property type="entry name" value="DUF4773"/>
    <property type="match status" value="1"/>
</dbReference>
<evidence type="ECO:0000256" key="1">
    <source>
        <dbReference type="SAM" id="MobiDB-lite"/>
    </source>
</evidence>
<feature type="non-terminal residue" evidence="3">
    <location>
        <position position="1"/>
    </location>
</feature>
<dbReference type="AlphaFoldDB" id="A0A151IXV1"/>
<sequence length="270" mass="30166">VSLRLDPTCAQFQSFISIEACRLCSSAIMLIKWLLVSLLVLGVQNTSVNNYINQIDNFSIFYNPNTRLALKGALEYVGRDSFSGIGFRGANCSCEDRICSCCSGINITRFNIDHHVCTNITFYPKDLAMNLKLIVNERELLNTKDSISGKVQIPFCVPVYPPFVSFCIRVFDIYLSGRNLHACIDLEAYVISWPILVLHFDCVKIGADGISWLKPDDNSSIPQPTVIKPEVNGPEIYDPVDFEPSSVGFPNNHTSNMTPEEEDNIGQLKI</sequence>
<dbReference type="STRING" id="471704.A0A151IXV1"/>
<evidence type="ECO:0000259" key="2">
    <source>
        <dbReference type="Pfam" id="PF15998"/>
    </source>
</evidence>
<protein>
    <recommendedName>
        <fullName evidence="2">DUF4773 domain-containing protein</fullName>
    </recommendedName>
</protein>
<dbReference type="InterPro" id="IPR031941">
    <property type="entry name" value="DUF4773"/>
</dbReference>
<proteinExistence type="predicted"/>
<keyword evidence="4" id="KW-1185">Reference proteome</keyword>
<dbReference type="PANTHER" id="PTHR36299">
    <property type="entry name" value="AGAP008005-PA"/>
    <property type="match status" value="1"/>
</dbReference>
<feature type="region of interest" description="Disordered" evidence="1">
    <location>
        <begin position="243"/>
        <end position="270"/>
    </location>
</feature>
<evidence type="ECO:0000313" key="3">
    <source>
        <dbReference type="EMBL" id="KYN13121.1"/>
    </source>
</evidence>
<dbReference type="PANTHER" id="PTHR36299:SF1">
    <property type="entry name" value="DUF4773 DOMAIN-CONTAINING PROTEIN"/>
    <property type="match status" value="1"/>
</dbReference>
<name>A0A151IXV1_9HYME</name>
<accession>A0A151IXV1</accession>
<reference evidence="3 4" key="1">
    <citation type="submission" date="2015-09" db="EMBL/GenBank/DDBJ databases">
        <title>Trachymyrmex cornetzi WGS genome.</title>
        <authorList>
            <person name="Nygaard S."/>
            <person name="Hu H."/>
            <person name="Boomsma J."/>
            <person name="Zhang G."/>
        </authorList>
    </citation>
    <scope>NUCLEOTIDE SEQUENCE [LARGE SCALE GENOMIC DNA]</scope>
    <source>
        <strain evidence="3">Tcor2-1</strain>
        <tissue evidence="3">Whole body</tissue>
    </source>
</reference>